<name>A0A485BWI3_RAOTE</name>
<gene>
    <name evidence="1" type="ORF">NCTC13038_02850</name>
</gene>
<reference evidence="1 2" key="1">
    <citation type="submission" date="2019-03" db="EMBL/GenBank/DDBJ databases">
        <authorList>
            <consortium name="Pathogen Informatics"/>
        </authorList>
    </citation>
    <scope>NUCLEOTIDE SEQUENCE [LARGE SCALE GENOMIC DNA]</scope>
    <source>
        <strain evidence="1 2">NCTC13038</strain>
    </source>
</reference>
<evidence type="ECO:0000313" key="2">
    <source>
        <dbReference type="Proteomes" id="UP000332594"/>
    </source>
</evidence>
<dbReference type="EMBL" id="CAADJG010000002">
    <property type="protein sequence ID" value="VFS72909.1"/>
    <property type="molecule type" value="Genomic_DNA"/>
</dbReference>
<dbReference type="AlphaFoldDB" id="A0A485BWI3"/>
<protein>
    <submittedName>
        <fullName evidence="1">Uncharacterized protein</fullName>
    </submittedName>
</protein>
<dbReference type="Proteomes" id="UP000332594">
    <property type="component" value="Unassembled WGS sequence"/>
</dbReference>
<sequence length="64" mass="7314">MLMSNRSLSVAIAQVLYLNNWYKLMLPQFGFHSAEQERINMTASLPTPRKPGAMLQVLIGSREY</sequence>
<evidence type="ECO:0000313" key="1">
    <source>
        <dbReference type="EMBL" id="VFS72909.1"/>
    </source>
</evidence>
<accession>A0A485BWI3</accession>
<organism evidence="1 2">
    <name type="scientific">Raoultella terrigena</name>
    <name type="common">Klebsiella terrigena</name>
    <dbReference type="NCBI Taxonomy" id="577"/>
    <lineage>
        <taxon>Bacteria</taxon>
        <taxon>Pseudomonadati</taxon>
        <taxon>Pseudomonadota</taxon>
        <taxon>Gammaproteobacteria</taxon>
        <taxon>Enterobacterales</taxon>
        <taxon>Enterobacteriaceae</taxon>
        <taxon>Klebsiella/Raoultella group</taxon>
        <taxon>Raoultella</taxon>
    </lineage>
</organism>
<proteinExistence type="predicted"/>